<dbReference type="InterPro" id="IPR001054">
    <property type="entry name" value="A/G_cyclase"/>
</dbReference>
<proteinExistence type="inferred from homology"/>
<dbReference type="InterPro" id="IPR029787">
    <property type="entry name" value="Nucleotide_cyclase"/>
</dbReference>
<feature type="region of interest" description="Disordered" evidence="2">
    <location>
        <begin position="180"/>
        <end position="202"/>
    </location>
</feature>
<keyword evidence="5" id="KW-1185">Reference proteome</keyword>
<accession>H0E0U7</accession>
<dbReference type="InterPro" id="IPR050697">
    <property type="entry name" value="Adenylyl/Guanylyl_Cyclase_3/4"/>
</dbReference>
<dbReference type="GO" id="GO:0009190">
    <property type="term" value="P:cyclic nucleotide biosynthetic process"/>
    <property type="evidence" value="ECO:0007669"/>
    <property type="project" value="InterPro"/>
</dbReference>
<dbReference type="PROSITE" id="PS50125">
    <property type="entry name" value="GUANYLATE_CYCLASE_2"/>
    <property type="match status" value="1"/>
</dbReference>
<dbReference type="GO" id="GO:0004016">
    <property type="term" value="F:adenylate cyclase activity"/>
    <property type="evidence" value="ECO:0007669"/>
    <property type="project" value="UniProtKB-EC"/>
</dbReference>
<dbReference type="Pfam" id="PF00211">
    <property type="entry name" value="Guanylate_cyc"/>
    <property type="match status" value="1"/>
</dbReference>
<gene>
    <name evidence="4" type="ORF">PAI11_04050</name>
</gene>
<dbReference type="AlphaFoldDB" id="H0E0U7"/>
<sequence length="202" mass="21503">MATVADRHCFLFADLVGFTTLTANDGDDRAAEVAVGFFATVRELLPAHHAEEVKTLGDGVMLRCSDPVLATRLGLAIVDRHEDDSAPPVRVGIHSGPAVRRGDDWYGMTVNVAARLCSAAGGGEVLVSAATAEACGGDLAGLRFGDRRLHWLKNVDDPVPAHPVQAVERRPASIWCDGRSRRATPWRSGTGRGRARIQGATT</sequence>
<comment type="similarity">
    <text evidence="1">Belongs to the adenylyl cyclase class-3 family.</text>
</comment>
<dbReference type="Proteomes" id="UP000005143">
    <property type="component" value="Unassembled WGS sequence"/>
</dbReference>
<reference evidence="4 5" key="1">
    <citation type="journal article" date="2013" name="Biodegradation">
        <title>Quantitative proteomic analysis of ibuprofen-degrading Patulibacter sp. strain I11.</title>
        <authorList>
            <person name="Almeida B."/>
            <person name="Kjeldal H."/>
            <person name="Lolas I."/>
            <person name="Knudsen A.D."/>
            <person name="Carvalho G."/>
            <person name="Nielsen K.L."/>
            <person name="Barreto Crespo M.T."/>
            <person name="Stensballe A."/>
            <person name="Nielsen J.L."/>
        </authorList>
    </citation>
    <scope>NUCLEOTIDE SEQUENCE [LARGE SCALE GENOMIC DNA]</scope>
    <source>
        <strain evidence="4 5">I11</strain>
    </source>
</reference>
<dbReference type="PANTHER" id="PTHR43081:SF1">
    <property type="entry name" value="ADENYLATE CYCLASE, TERMINAL-DIFFERENTIATION SPECIFIC"/>
    <property type="match status" value="1"/>
</dbReference>
<dbReference type="RefSeq" id="WP_007570321.1">
    <property type="nucleotide sequence ID" value="NZ_AGUD01000012.1"/>
</dbReference>
<dbReference type="SMART" id="SM00044">
    <property type="entry name" value="CYCc"/>
    <property type="match status" value="1"/>
</dbReference>
<dbReference type="EMBL" id="AGUD01000012">
    <property type="protein sequence ID" value="EHN12711.1"/>
    <property type="molecule type" value="Genomic_DNA"/>
</dbReference>
<name>H0E0U7_9ACTN</name>
<organism evidence="4 5">
    <name type="scientific">Patulibacter medicamentivorans</name>
    <dbReference type="NCBI Taxonomy" id="1097667"/>
    <lineage>
        <taxon>Bacteria</taxon>
        <taxon>Bacillati</taxon>
        <taxon>Actinomycetota</taxon>
        <taxon>Thermoleophilia</taxon>
        <taxon>Solirubrobacterales</taxon>
        <taxon>Patulibacteraceae</taxon>
        <taxon>Patulibacter</taxon>
    </lineage>
</organism>
<dbReference type="Gene3D" id="3.30.70.1230">
    <property type="entry name" value="Nucleotide cyclase"/>
    <property type="match status" value="1"/>
</dbReference>
<feature type="domain" description="Guanylate cyclase" evidence="3">
    <location>
        <begin position="9"/>
        <end position="117"/>
    </location>
</feature>
<keyword evidence="4" id="KW-0456">Lyase</keyword>
<evidence type="ECO:0000256" key="1">
    <source>
        <dbReference type="ARBA" id="ARBA00005381"/>
    </source>
</evidence>
<comment type="caution">
    <text evidence="4">The sequence shown here is derived from an EMBL/GenBank/DDBJ whole genome shotgun (WGS) entry which is preliminary data.</text>
</comment>
<dbReference type="GO" id="GO:0035556">
    <property type="term" value="P:intracellular signal transduction"/>
    <property type="evidence" value="ECO:0007669"/>
    <property type="project" value="InterPro"/>
</dbReference>
<dbReference type="PANTHER" id="PTHR43081">
    <property type="entry name" value="ADENYLATE CYCLASE, TERMINAL-DIFFERENTIATION SPECIFIC-RELATED"/>
    <property type="match status" value="1"/>
</dbReference>
<evidence type="ECO:0000256" key="2">
    <source>
        <dbReference type="SAM" id="MobiDB-lite"/>
    </source>
</evidence>
<evidence type="ECO:0000313" key="4">
    <source>
        <dbReference type="EMBL" id="EHN12711.1"/>
    </source>
</evidence>
<dbReference type="SUPFAM" id="SSF55073">
    <property type="entry name" value="Nucleotide cyclase"/>
    <property type="match status" value="1"/>
</dbReference>
<evidence type="ECO:0000313" key="5">
    <source>
        <dbReference type="Proteomes" id="UP000005143"/>
    </source>
</evidence>
<protein>
    <submittedName>
        <fullName evidence="4">Adenylate cyclase</fullName>
        <ecNumber evidence="4">4.6.1.1</ecNumber>
    </submittedName>
</protein>
<dbReference type="CDD" id="cd07302">
    <property type="entry name" value="CHD"/>
    <property type="match status" value="1"/>
</dbReference>
<dbReference type="EC" id="4.6.1.1" evidence="4"/>
<evidence type="ECO:0000259" key="3">
    <source>
        <dbReference type="PROSITE" id="PS50125"/>
    </source>
</evidence>